<reference evidence="4" key="1">
    <citation type="submission" date="2016-10" db="EMBL/GenBank/DDBJ databases">
        <authorList>
            <person name="Varghese N."/>
            <person name="Submissions S."/>
        </authorList>
    </citation>
    <scope>NUCLEOTIDE SEQUENCE [LARGE SCALE GENOMIC DNA]</scope>
    <source>
        <strain evidence="4">DSM 24740</strain>
    </source>
</reference>
<dbReference type="STRING" id="478744.SAMN05444359_11429"/>
<evidence type="ECO:0000313" key="4">
    <source>
        <dbReference type="Proteomes" id="UP000199021"/>
    </source>
</evidence>
<proteinExistence type="predicted"/>
<protein>
    <submittedName>
        <fullName evidence="3">Undecaprenyl-diphosphatase</fullName>
    </submittedName>
</protein>
<dbReference type="PANTHER" id="PTHR14969">
    <property type="entry name" value="SPHINGOSINE-1-PHOSPHATE PHOSPHOHYDROLASE"/>
    <property type="match status" value="1"/>
</dbReference>
<gene>
    <name evidence="3" type="ORF">SAMN05444359_11429</name>
</gene>
<dbReference type="AlphaFoldDB" id="A0A1H9I3Z9"/>
<keyword evidence="1" id="KW-0812">Transmembrane</keyword>
<dbReference type="InterPro" id="IPR000326">
    <property type="entry name" value="PAP2/HPO"/>
</dbReference>
<dbReference type="FunCoup" id="A0A1H9I3Z9">
    <property type="interactions" value="196"/>
</dbReference>
<feature type="transmembrane region" description="Helical" evidence="1">
    <location>
        <begin position="170"/>
        <end position="191"/>
    </location>
</feature>
<evidence type="ECO:0000259" key="2">
    <source>
        <dbReference type="SMART" id="SM00014"/>
    </source>
</evidence>
<evidence type="ECO:0000256" key="1">
    <source>
        <dbReference type="SAM" id="Phobius"/>
    </source>
</evidence>
<feature type="domain" description="Phosphatidic acid phosphatase type 2/haloperoxidase" evidence="2">
    <location>
        <begin position="98"/>
        <end position="212"/>
    </location>
</feature>
<dbReference type="Gene3D" id="1.20.144.10">
    <property type="entry name" value="Phosphatidic acid phosphatase type 2/haloperoxidase"/>
    <property type="match status" value="1"/>
</dbReference>
<name>A0A1H9I3Z9_9BACT</name>
<dbReference type="Pfam" id="PF01569">
    <property type="entry name" value="PAP2"/>
    <property type="match status" value="1"/>
</dbReference>
<keyword evidence="1" id="KW-0472">Membrane</keyword>
<accession>A0A1H9I3Z9</accession>
<dbReference type="SMART" id="SM00014">
    <property type="entry name" value="acidPPc"/>
    <property type="match status" value="1"/>
</dbReference>
<feature type="transmembrane region" description="Helical" evidence="1">
    <location>
        <begin position="98"/>
        <end position="117"/>
    </location>
</feature>
<dbReference type="InParanoid" id="A0A1H9I3Z9"/>
<sequence>MTFLFRSFIDFIKRDERWLLHTVLFLVLCYVVLSVLVVMMSTTSLDTGITLELQEDHSPGLDRLMNIISWFASIPGALFTMGLAALGFLWLKKKTEAVFIFAPVLVVPIVSVIKRIVDRARPTADLVRVVQDFNHESFPSGHVVFYTVLFGTLTYLMYRHKDIPNVVRGLVSLLSITLILSVPFSRMYLGAHWFTDVMAGFFLGCILLIGLILWYDRIKANRGISWY</sequence>
<dbReference type="SUPFAM" id="SSF48317">
    <property type="entry name" value="Acid phosphatase/Vanadium-dependent haloperoxidase"/>
    <property type="match status" value="1"/>
</dbReference>
<keyword evidence="4" id="KW-1185">Reference proteome</keyword>
<dbReference type="OrthoDB" id="9773582at2"/>
<evidence type="ECO:0000313" key="3">
    <source>
        <dbReference type="EMBL" id="SEQ69257.1"/>
    </source>
</evidence>
<dbReference type="InterPro" id="IPR036938">
    <property type="entry name" value="PAP2/HPO_sf"/>
</dbReference>
<dbReference type="Proteomes" id="UP000199021">
    <property type="component" value="Unassembled WGS sequence"/>
</dbReference>
<feature type="transmembrane region" description="Helical" evidence="1">
    <location>
        <begin position="18"/>
        <end position="40"/>
    </location>
</feature>
<dbReference type="RefSeq" id="WP_090169272.1">
    <property type="nucleotide sequence ID" value="NZ_FOFB01000014.1"/>
</dbReference>
<dbReference type="CDD" id="cd03392">
    <property type="entry name" value="PAP2_like_2"/>
    <property type="match status" value="1"/>
</dbReference>
<dbReference type="EMBL" id="FOFB01000014">
    <property type="protein sequence ID" value="SEQ69257.1"/>
    <property type="molecule type" value="Genomic_DNA"/>
</dbReference>
<keyword evidence="1" id="KW-1133">Transmembrane helix</keyword>
<feature type="transmembrane region" description="Helical" evidence="1">
    <location>
        <begin position="197"/>
        <end position="215"/>
    </location>
</feature>
<feature type="transmembrane region" description="Helical" evidence="1">
    <location>
        <begin position="67"/>
        <end position="91"/>
    </location>
</feature>
<organism evidence="3 4">
    <name type="scientific">Neolewinella agarilytica</name>
    <dbReference type="NCBI Taxonomy" id="478744"/>
    <lineage>
        <taxon>Bacteria</taxon>
        <taxon>Pseudomonadati</taxon>
        <taxon>Bacteroidota</taxon>
        <taxon>Saprospiria</taxon>
        <taxon>Saprospirales</taxon>
        <taxon>Lewinellaceae</taxon>
        <taxon>Neolewinella</taxon>
    </lineage>
</organism>
<dbReference type="PANTHER" id="PTHR14969:SF13">
    <property type="entry name" value="AT30094P"/>
    <property type="match status" value="1"/>
</dbReference>
<feature type="transmembrane region" description="Helical" evidence="1">
    <location>
        <begin position="137"/>
        <end position="158"/>
    </location>
</feature>